<sequence length="230" mass="25404">MIKIWTVAELALREMLRRRGVLLIMLLLPLAFYLSRRGDYLGQSIRFVCLGIGWALSTAALFAGSAARGIEPRLRLSGYQPHHLHLGRLLALWLVGIGLSAPYFLLIRFDQHDVRYDAIALIMVLTVVTAAPFGLVLSAVLPRELEGTLVLLIVVGLQMVMDPADSAARLLPFWFSREIGTYAIDHTDGGYLTRGLTHGVLTAVALTALVALAATIRLRRRAHLRFVSAR</sequence>
<dbReference type="RefSeq" id="WP_331212511.1">
    <property type="nucleotide sequence ID" value="NZ_JAZGQK010000002.1"/>
</dbReference>
<accession>A0ABU7RLM5</accession>
<proteinExistence type="predicted"/>
<comment type="caution">
    <text evidence="2">The sequence shown here is derived from an EMBL/GenBank/DDBJ whole genome shotgun (WGS) entry which is preliminary data.</text>
</comment>
<protein>
    <recommendedName>
        <fullName evidence="4">ABC transporter permease</fullName>
    </recommendedName>
</protein>
<organism evidence="2 3">
    <name type="scientific">Plantactinospora sonchi</name>
    <dbReference type="NCBI Taxonomy" id="1544735"/>
    <lineage>
        <taxon>Bacteria</taxon>
        <taxon>Bacillati</taxon>
        <taxon>Actinomycetota</taxon>
        <taxon>Actinomycetes</taxon>
        <taxon>Micromonosporales</taxon>
        <taxon>Micromonosporaceae</taxon>
        <taxon>Plantactinospora</taxon>
    </lineage>
</organism>
<evidence type="ECO:0000313" key="2">
    <source>
        <dbReference type="EMBL" id="MEE6257397.1"/>
    </source>
</evidence>
<keyword evidence="1" id="KW-1133">Transmembrane helix</keyword>
<reference evidence="2 3" key="1">
    <citation type="submission" date="2024-01" db="EMBL/GenBank/DDBJ databases">
        <title>Genome insights into Plantactinospora sonchi sp. nov.</title>
        <authorList>
            <person name="Wang L."/>
        </authorList>
    </citation>
    <scope>NUCLEOTIDE SEQUENCE [LARGE SCALE GENOMIC DNA]</scope>
    <source>
        <strain evidence="2 3">NEAU-QY2</strain>
    </source>
</reference>
<gene>
    <name evidence="2" type="ORF">V1633_02700</name>
</gene>
<feature type="transmembrane region" description="Helical" evidence="1">
    <location>
        <begin position="118"/>
        <end position="141"/>
    </location>
</feature>
<feature type="transmembrane region" description="Helical" evidence="1">
    <location>
        <begin position="20"/>
        <end position="35"/>
    </location>
</feature>
<feature type="transmembrane region" description="Helical" evidence="1">
    <location>
        <begin position="47"/>
        <end position="66"/>
    </location>
</feature>
<name>A0ABU7RLM5_9ACTN</name>
<dbReference type="EMBL" id="JAZGQK010000002">
    <property type="protein sequence ID" value="MEE6257397.1"/>
    <property type="molecule type" value="Genomic_DNA"/>
</dbReference>
<keyword evidence="3" id="KW-1185">Reference proteome</keyword>
<evidence type="ECO:0008006" key="4">
    <source>
        <dbReference type="Google" id="ProtNLM"/>
    </source>
</evidence>
<evidence type="ECO:0000256" key="1">
    <source>
        <dbReference type="SAM" id="Phobius"/>
    </source>
</evidence>
<feature type="transmembrane region" description="Helical" evidence="1">
    <location>
        <begin position="196"/>
        <end position="216"/>
    </location>
</feature>
<keyword evidence="1" id="KW-0812">Transmembrane</keyword>
<keyword evidence="1" id="KW-0472">Membrane</keyword>
<feature type="transmembrane region" description="Helical" evidence="1">
    <location>
        <begin position="86"/>
        <end position="106"/>
    </location>
</feature>
<evidence type="ECO:0000313" key="3">
    <source>
        <dbReference type="Proteomes" id="UP001332243"/>
    </source>
</evidence>
<dbReference type="Proteomes" id="UP001332243">
    <property type="component" value="Unassembled WGS sequence"/>
</dbReference>